<proteinExistence type="predicted"/>
<feature type="compositionally biased region" description="Low complexity" evidence="1">
    <location>
        <begin position="461"/>
        <end position="470"/>
    </location>
</feature>
<dbReference type="eggNOG" id="ENOG502SCR1">
    <property type="taxonomic scope" value="Eukaryota"/>
</dbReference>
<evidence type="ECO:0000313" key="3">
    <source>
        <dbReference type="EMBL" id="KTB37154.1"/>
    </source>
</evidence>
<feature type="region of interest" description="Disordered" evidence="1">
    <location>
        <begin position="401"/>
        <end position="522"/>
    </location>
</feature>
<evidence type="ECO:0000256" key="1">
    <source>
        <dbReference type="SAM" id="MobiDB-lite"/>
    </source>
</evidence>
<evidence type="ECO:0000313" key="4">
    <source>
        <dbReference type="Proteomes" id="UP000054988"/>
    </source>
</evidence>
<reference evidence="3 4" key="1">
    <citation type="submission" date="2015-12" db="EMBL/GenBank/DDBJ databases">
        <title>Draft genome sequence of Moniliophthora roreri, the causal agent of frosty pod rot of cacao.</title>
        <authorList>
            <person name="Aime M.C."/>
            <person name="Diaz-Valderrama J.R."/>
            <person name="Kijpornyongpan T."/>
            <person name="Phillips-Mora W."/>
        </authorList>
    </citation>
    <scope>NUCLEOTIDE SEQUENCE [LARGE SCALE GENOMIC DNA]</scope>
    <source>
        <strain evidence="3 4">MCA 2952</strain>
    </source>
</reference>
<feature type="compositionally biased region" description="Basic and acidic residues" evidence="1">
    <location>
        <begin position="508"/>
        <end position="522"/>
    </location>
</feature>
<dbReference type="AlphaFoldDB" id="A0A0W0FLJ4"/>
<feature type="compositionally biased region" description="Low complexity" evidence="1">
    <location>
        <begin position="29"/>
        <end position="52"/>
    </location>
</feature>
<feature type="region of interest" description="Disordered" evidence="1">
    <location>
        <begin position="222"/>
        <end position="259"/>
    </location>
</feature>
<feature type="compositionally biased region" description="Polar residues" evidence="1">
    <location>
        <begin position="1"/>
        <end position="28"/>
    </location>
</feature>
<gene>
    <name evidence="3" type="ORF">WG66_10324</name>
</gene>
<feature type="compositionally biased region" description="Low complexity" evidence="1">
    <location>
        <begin position="404"/>
        <end position="413"/>
    </location>
</feature>
<feature type="compositionally biased region" description="Pro residues" evidence="1">
    <location>
        <begin position="53"/>
        <end position="98"/>
    </location>
</feature>
<keyword evidence="2" id="KW-1133">Transmembrane helix</keyword>
<dbReference type="EMBL" id="LATX01001869">
    <property type="protein sequence ID" value="KTB37154.1"/>
    <property type="molecule type" value="Genomic_DNA"/>
</dbReference>
<evidence type="ECO:0000256" key="2">
    <source>
        <dbReference type="SAM" id="Phobius"/>
    </source>
</evidence>
<comment type="caution">
    <text evidence="3">The sequence shown here is derived from an EMBL/GenBank/DDBJ whole genome shotgun (WGS) entry which is preliminary data.</text>
</comment>
<feature type="compositionally biased region" description="Low complexity" evidence="1">
    <location>
        <begin position="483"/>
        <end position="501"/>
    </location>
</feature>
<name>A0A0W0FLJ4_MONRR</name>
<keyword evidence="2" id="KW-0472">Membrane</keyword>
<feature type="compositionally biased region" description="Polar residues" evidence="1">
    <location>
        <begin position="132"/>
        <end position="141"/>
    </location>
</feature>
<keyword evidence="2" id="KW-0812">Transmembrane</keyword>
<feature type="compositionally biased region" description="Acidic residues" evidence="1">
    <location>
        <begin position="226"/>
        <end position="235"/>
    </location>
</feature>
<accession>A0A0W0FLJ4</accession>
<feature type="compositionally biased region" description="Low complexity" evidence="1">
    <location>
        <begin position="99"/>
        <end position="131"/>
    </location>
</feature>
<dbReference type="Proteomes" id="UP000054988">
    <property type="component" value="Unassembled WGS sequence"/>
</dbReference>
<feature type="transmembrane region" description="Helical" evidence="2">
    <location>
        <begin position="173"/>
        <end position="196"/>
    </location>
</feature>
<feature type="compositionally biased region" description="Low complexity" evidence="1">
    <location>
        <begin position="443"/>
        <end position="453"/>
    </location>
</feature>
<sequence>MSESSSEGLPTELPTSIPTEISPTSAPPTTQSQDEQQSAQESTQVPTQDPSSQQPPPSSDSSQPPPPSSSSNPPPPSSSNPPSSSPPPSSSNPPPSSSNPPSSSTASSTRPSSTTEPPSSTSSSTTTTSESHGPTSFTTFVTTSNGQVTTVTSALPSLYNPTASNNDGINRTAVIAGSTVAGLVLLFLLLAGVFIWRRHKNRETTFIENLIKRGREGKGAGSVGLLDDEFDDDDNVPMQRYRDAPRGAHTPSGSLSNPPSVNYAVPMSVAPMSNANVNASVSSVNTISRQVPASPAPSLFRTRASDSGSIFHEHIPGAESIRFVDPLTRGNGSEIDLSRIVDDIMGPMQGGVVASRSTTTATSSSSAPTSVLPPGAAAPVMYVDPFAAGSRTSFYSPGHTKDLSASSVSTVSSETGPKSLLGLPAGTATVSTKKPSPLAHTLTPPSSGLTVVTSPPPPSPSKSSLARPSTPTQNKTDLGVAVPTTPKSSRPTTPTTPSKTTNWLNRSPKPEALKNLNAKRDSRDVEYEYIFKG</sequence>
<protein>
    <submittedName>
        <fullName evidence="3">Uncharacterized protein</fullName>
    </submittedName>
</protein>
<feature type="compositionally biased region" description="Low complexity" evidence="1">
    <location>
        <begin position="354"/>
        <end position="370"/>
    </location>
</feature>
<feature type="region of interest" description="Disordered" evidence="1">
    <location>
        <begin position="1"/>
        <end position="141"/>
    </location>
</feature>
<feature type="region of interest" description="Disordered" evidence="1">
    <location>
        <begin position="353"/>
        <end position="374"/>
    </location>
</feature>
<organism evidence="3 4">
    <name type="scientific">Moniliophthora roreri</name>
    <name type="common">Frosty pod rot fungus</name>
    <name type="synonym">Monilia roreri</name>
    <dbReference type="NCBI Taxonomy" id="221103"/>
    <lineage>
        <taxon>Eukaryota</taxon>
        <taxon>Fungi</taxon>
        <taxon>Dikarya</taxon>
        <taxon>Basidiomycota</taxon>
        <taxon>Agaricomycotina</taxon>
        <taxon>Agaricomycetes</taxon>
        <taxon>Agaricomycetidae</taxon>
        <taxon>Agaricales</taxon>
        <taxon>Marasmiineae</taxon>
        <taxon>Marasmiaceae</taxon>
        <taxon>Moniliophthora</taxon>
    </lineage>
</organism>